<sequence>MATEWKPSVKEVNGINLANYFPHQRSYNSVVYIHKKYLDEQNAPEVKKEKVKPKKERKSKHDKCQQFNSEKNTEISNNNRTYKISGNNNDSVLEHTIRFAKNIVPLVIPQSDEKLPVYYTIKSSKKHKKRDKKPQESFEHREQAYEKSEPKKVIETYRKVRKESFSVRESISSSNTLDDLNINQSLTCTLSELSEKKFRKKETHCIKKSHNAPKITVSESFEAIATENQGDSKIKIQLMNDKDKNVLTESIKMPILSAIKECISELSNSQHNNEMTTMQRILKCNTSKLDTILEKIARIEKRLEVCSLEKKVSLTDRKASSTVLTPSSKPSALEQLEEDLVEDKEDYSSEEELHQEMLDRRSKSAVTELTPDEKSGIKDSSLGAGEVGFKEPPTVGIKPTRPNRIPARFCWTDTARK</sequence>
<keyword evidence="2" id="KW-1185">Reference proteome</keyword>
<gene>
    <name evidence="3" type="primary">LOC118266297</name>
</gene>
<evidence type="ECO:0000313" key="3">
    <source>
        <dbReference type="RefSeq" id="XP_035435592.1"/>
    </source>
</evidence>
<protein>
    <submittedName>
        <fullName evidence="3">Uncharacterized protein LOC118266297</fullName>
    </submittedName>
</protein>
<name>A0A9R0EHT3_SPOFR</name>
<dbReference type="OrthoDB" id="7427416at2759"/>
<evidence type="ECO:0000313" key="2">
    <source>
        <dbReference type="Proteomes" id="UP000829999"/>
    </source>
</evidence>
<feature type="compositionally biased region" description="Polar residues" evidence="1">
    <location>
        <begin position="65"/>
        <end position="83"/>
    </location>
</feature>
<dbReference type="Proteomes" id="UP000829999">
    <property type="component" value="Chromosome 7"/>
</dbReference>
<feature type="compositionally biased region" description="Basic residues" evidence="1">
    <location>
        <begin position="49"/>
        <end position="61"/>
    </location>
</feature>
<dbReference type="RefSeq" id="XP_035435592.1">
    <property type="nucleotide sequence ID" value="XM_035579699.2"/>
</dbReference>
<proteinExistence type="predicted"/>
<feature type="region of interest" description="Disordered" evidence="1">
    <location>
        <begin position="42"/>
        <end position="83"/>
    </location>
</feature>
<reference evidence="3" key="1">
    <citation type="submission" date="2025-08" db="UniProtKB">
        <authorList>
            <consortium name="RefSeq"/>
        </authorList>
    </citation>
    <scope>IDENTIFICATION</scope>
    <source>
        <tissue evidence="3">Whole larval tissue</tissue>
    </source>
</reference>
<feature type="compositionally biased region" description="Basic residues" evidence="1">
    <location>
        <begin position="123"/>
        <end position="132"/>
    </location>
</feature>
<feature type="compositionally biased region" description="Basic and acidic residues" evidence="1">
    <location>
        <begin position="133"/>
        <end position="145"/>
    </location>
</feature>
<feature type="region of interest" description="Disordered" evidence="1">
    <location>
        <begin position="339"/>
        <end position="403"/>
    </location>
</feature>
<evidence type="ECO:0000256" key="1">
    <source>
        <dbReference type="SAM" id="MobiDB-lite"/>
    </source>
</evidence>
<feature type="compositionally biased region" description="Acidic residues" evidence="1">
    <location>
        <begin position="339"/>
        <end position="350"/>
    </location>
</feature>
<organism evidence="2 3">
    <name type="scientific">Spodoptera frugiperda</name>
    <name type="common">Fall armyworm</name>
    <dbReference type="NCBI Taxonomy" id="7108"/>
    <lineage>
        <taxon>Eukaryota</taxon>
        <taxon>Metazoa</taxon>
        <taxon>Ecdysozoa</taxon>
        <taxon>Arthropoda</taxon>
        <taxon>Hexapoda</taxon>
        <taxon>Insecta</taxon>
        <taxon>Pterygota</taxon>
        <taxon>Neoptera</taxon>
        <taxon>Endopterygota</taxon>
        <taxon>Lepidoptera</taxon>
        <taxon>Glossata</taxon>
        <taxon>Ditrysia</taxon>
        <taxon>Noctuoidea</taxon>
        <taxon>Noctuidae</taxon>
        <taxon>Amphipyrinae</taxon>
        <taxon>Spodoptera</taxon>
    </lineage>
</organism>
<dbReference type="GeneID" id="118266297"/>
<dbReference type="AlphaFoldDB" id="A0A9R0EHT3"/>
<feature type="compositionally biased region" description="Basic and acidic residues" evidence="1">
    <location>
        <begin position="351"/>
        <end position="362"/>
    </location>
</feature>
<accession>A0A9R0EHT3</accession>
<feature type="region of interest" description="Disordered" evidence="1">
    <location>
        <begin position="123"/>
        <end position="145"/>
    </location>
</feature>